<proteinExistence type="predicted"/>
<reference evidence="2" key="1">
    <citation type="journal article" date="2021" name="ISME J.">
        <title>Evolutionary origin and ecological implication of a unique nif island in free-living Bradyrhizobium lineages.</title>
        <authorList>
            <person name="Tao J."/>
        </authorList>
    </citation>
    <scope>NUCLEOTIDE SEQUENCE [LARGE SCALE GENOMIC DNA]</scope>
    <source>
        <strain evidence="2">SZCCT0094</strain>
    </source>
</reference>
<protein>
    <submittedName>
        <fullName evidence="1">Uncharacterized protein</fullName>
    </submittedName>
</protein>
<evidence type="ECO:0000313" key="2">
    <source>
        <dbReference type="Proteomes" id="UP001314635"/>
    </source>
</evidence>
<evidence type="ECO:0000313" key="1">
    <source>
        <dbReference type="EMBL" id="MBR1135997.1"/>
    </source>
</evidence>
<sequence>MTVCFVRTGERRYAVRAMLPAGPVLEMNPAPGFDPWVPHDLQHFIVEKHFDIAGAVFGRLAAGGTAGTFHAVEQGGASREASRQRRKLAARDQRLMPEQSEDYARSERATYVCWQDWLEHSDDPALRARGAEMAKSARSLAASMAPAERALYTPARRAAVRQEFARLSRQWAALGVGESLTESW</sequence>
<gene>
    <name evidence="1" type="ORF">JQ619_09470</name>
</gene>
<keyword evidence="2" id="KW-1185">Reference proteome</keyword>
<dbReference type="EMBL" id="JAFCLK010000007">
    <property type="protein sequence ID" value="MBR1135997.1"/>
    <property type="molecule type" value="Genomic_DNA"/>
</dbReference>
<dbReference type="Proteomes" id="UP001314635">
    <property type="component" value="Unassembled WGS sequence"/>
</dbReference>
<comment type="caution">
    <text evidence="1">The sequence shown here is derived from an EMBL/GenBank/DDBJ whole genome shotgun (WGS) entry which is preliminary data.</text>
</comment>
<accession>A0ABS5G3W6</accession>
<organism evidence="1 2">
    <name type="scientific">Bradyrhizobium denitrificans</name>
    <dbReference type="NCBI Taxonomy" id="2734912"/>
    <lineage>
        <taxon>Bacteria</taxon>
        <taxon>Pseudomonadati</taxon>
        <taxon>Pseudomonadota</taxon>
        <taxon>Alphaproteobacteria</taxon>
        <taxon>Hyphomicrobiales</taxon>
        <taxon>Nitrobacteraceae</taxon>
        <taxon>Bradyrhizobium</taxon>
    </lineage>
</organism>
<name>A0ABS5G3W6_9BRAD</name>